<dbReference type="InterPro" id="IPR008557">
    <property type="entry name" value="PhoX"/>
</dbReference>
<dbReference type="OrthoDB" id="9801383at2"/>
<evidence type="ECO:0000313" key="2">
    <source>
        <dbReference type="Proteomes" id="UP000199771"/>
    </source>
</evidence>
<dbReference type="InterPro" id="IPR006311">
    <property type="entry name" value="TAT_signal"/>
</dbReference>
<dbReference type="Proteomes" id="UP000199771">
    <property type="component" value="Unassembled WGS sequence"/>
</dbReference>
<dbReference type="PANTHER" id="PTHR35399:SF4">
    <property type="entry name" value="MEMBRANE PROTEIN"/>
    <property type="match status" value="1"/>
</dbReference>
<evidence type="ECO:0008006" key="3">
    <source>
        <dbReference type="Google" id="ProtNLM"/>
    </source>
</evidence>
<protein>
    <recommendedName>
        <fullName evidence="3">WD40-like Beta Propeller Repeat</fullName>
    </recommendedName>
</protein>
<evidence type="ECO:0000313" key="1">
    <source>
        <dbReference type="EMBL" id="SFF26081.1"/>
    </source>
</evidence>
<dbReference type="STRING" id="1076937.SAMN04488120_101241"/>
<dbReference type="PANTHER" id="PTHR35399">
    <property type="entry name" value="SLR8030 PROTEIN"/>
    <property type="match status" value="1"/>
</dbReference>
<organism evidence="1 2">
    <name type="scientific">Fontimonas thermophila</name>
    <dbReference type="NCBI Taxonomy" id="1076937"/>
    <lineage>
        <taxon>Bacteria</taxon>
        <taxon>Pseudomonadati</taxon>
        <taxon>Pseudomonadota</taxon>
        <taxon>Gammaproteobacteria</taxon>
        <taxon>Nevskiales</taxon>
        <taxon>Nevskiaceae</taxon>
        <taxon>Fontimonas</taxon>
    </lineage>
</organism>
<dbReference type="PROSITE" id="PS51318">
    <property type="entry name" value="TAT"/>
    <property type="match status" value="1"/>
</dbReference>
<dbReference type="SUPFAM" id="SSF69304">
    <property type="entry name" value="Tricorn protease N-terminal domain"/>
    <property type="match status" value="1"/>
</dbReference>
<dbReference type="EMBL" id="FOOC01000001">
    <property type="protein sequence ID" value="SFF26081.1"/>
    <property type="molecule type" value="Genomic_DNA"/>
</dbReference>
<dbReference type="Pfam" id="PF05787">
    <property type="entry name" value="PhoX"/>
    <property type="match status" value="2"/>
</dbReference>
<keyword evidence="2" id="KW-1185">Reference proteome</keyword>
<reference evidence="1 2" key="1">
    <citation type="submission" date="2016-10" db="EMBL/GenBank/DDBJ databases">
        <authorList>
            <person name="de Groot N.N."/>
        </authorList>
    </citation>
    <scope>NUCLEOTIDE SEQUENCE [LARGE SCALE GENOMIC DNA]</scope>
    <source>
        <strain evidence="1 2">DSM 23609</strain>
    </source>
</reference>
<accession>A0A1I2HBY5</accession>
<dbReference type="RefSeq" id="WP_091530391.1">
    <property type="nucleotide sequence ID" value="NZ_FOOC01000001.1"/>
</dbReference>
<dbReference type="AlphaFoldDB" id="A0A1I2HBY5"/>
<name>A0A1I2HBY5_9GAMM</name>
<gene>
    <name evidence="1" type="ORF">SAMN04488120_101241</name>
</gene>
<sequence length="450" mass="47612">MPNLPLTHLSAWQRPLTRRGFLDVTARSAAYLALARALAGCGSSDGAGAGGAVRGRIGAIGALAPSADVPGLLIPPGFRARILAQANQIVPGTPLVWHTDPDGGATYATEDGGWIYVSNREFLPGGVNALRFDAQGAVVDGYTVLPGALTRINCGGGITPWQTWLSGEEYDLGLLWECDPRGVGQPQPLPALGMFAHEAAAVDPRTNWVYETEDKPDGRFYRFIPDTPNVGGRADLSSGRLQVMQVQAAQDAVASACVGDIFAVQWRDVPNPTPVDLSVIPLPLSMVTDALAGVLPLFTATRHQVPESTAFRGGEGIWYHDGLIYFTTKGDRRVWAHDPLAQTLTCVYDDDAFPQPVLDSVDNIVVTPGGDLVIVEDKAEPNQQAVALCADGRIVPLVEVSGQDGSEVTGPAFSPDGRHFYFSSQRGPGANASTGTAGITYCVSGPWFVP</sequence>
<proteinExistence type="predicted"/>